<dbReference type="InterPro" id="IPR007492">
    <property type="entry name" value="LytTR_DNA-bd_dom"/>
</dbReference>
<feature type="domain" description="HTH LytTR-type" evidence="1">
    <location>
        <begin position="6"/>
        <end position="116"/>
    </location>
</feature>
<dbReference type="Gene3D" id="2.40.50.1020">
    <property type="entry name" value="LytTr DNA-binding domain"/>
    <property type="match status" value="1"/>
</dbReference>
<organism evidence="2 3">
    <name type="scientific">Atopococcus tabaci</name>
    <dbReference type="NCBI Taxonomy" id="269774"/>
    <lineage>
        <taxon>Bacteria</taxon>
        <taxon>Bacillati</taxon>
        <taxon>Bacillota</taxon>
        <taxon>Bacilli</taxon>
        <taxon>Lactobacillales</taxon>
        <taxon>Carnobacteriaceae</taxon>
        <taxon>Atopococcus</taxon>
    </lineage>
</organism>
<name>A0AA43UDB8_9LACT</name>
<protein>
    <submittedName>
        <fullName evidence="2">LytTR family DNA-binding domain-containing protein</fullName>
    </submittedName>
</protein>
<dbReference type="GO" id="GO:0003677">
    <property type="term" value="F:DNA binding"/>
    <property type="evidence" value="ECO:0007669"/>
    <property type="project" value="UniProtKB-KW"/>
</dbReference>
<dbReference type="AlphaFoldDB" id="A0AA43UDB8"/>
<accession>A0AA43UDB8</accession>
<reference evidence="2" key="1">
    <citation type="submission" date="2023-07" db="EMBL/GenBank/DDBJ databases">
        <title>Between Cages and Wild: Unraveling the Impact of Captivity on Animal Microbiomes and Antimicrobial Resistance.</title>
        <authorList>
            <person name="Schmartz G.P."/>
            <person name="Rehner J."/>
            <person name="Schuff M.J."/>
            <person name="Becker S.L."/>
            <person name="Kravczyk M."/>
            <person name="Gurevich A."/>
            <person name="Francke R."/>
            <person name="Mueller R."/>
            <person name="Keller V."/>
            <person name="Keller A."/>
        </authorList>
    </citation>
    <scope>NUCLEOTIDE SEQUENCE</scope>
    <source>
        <strain evidence="2">S39M_St_73</strain>
    </source>
</reference>
<dbReference type="Proteomes" id="UP001171751">
    <property type="component" value="Unassembled WGS sequence"/>
</dbReference>
<gene>
    <name evidence="2" type="ORF">Q4F26_05920</name>
</gene>
<dbReference type="EMBL" id="JAUNQW010000029">
    <property type="protein sequence ID" value="MDO5457869.1"/>
    <property type="molecule type" value="Genomic_DNA"/>
</dbReference>
<keyword evidence="2" id="KW-0238">DNA-binding</keyword>
<evidence type="ECO:0000313" key="3">
    <source>
        <dbReference type="Proteomes" id="UP001171751"/>
    </source>
</evidence>
<dbReference type="SMART" id="SM00850">
    <property type="entry name" value="LytTR"/>
    <property type="match status" value="1"/>
</dbReference>
<proteinExistence type="predicted"/>
<keyword evidence="3" id="KW-1185">Reference proteome</keyword>
<comment type="caution">
    <text evidence="2">The sequence shown here is derived from an EMBL/GenBank/DDBJ whole genome shotgun (WGS) entry which is preliminary data.</text>
</comment>
<sequence length="338" mass="38755">MNRTTILIEDSLTRLYIDLSELVYVQADRNYTDIYLSNGRTKSYLIPISKVMEKIESVSLFAVSSIKRIGRSHIINLNYVERIDFKRKEVHLKDINVTKLSCGRDALKTLDDALKKKKAVNVLKQVRVQHSIKVESYDELAKEILTVDGVMCVDLGLPSGRLWAIENLDSPLDSMPRMFAWGETESKQVSTNDNYCFGKETALTKYTRHDGLTELLPEDDPATCILGEKWRTPAYKDFQELMDCCKWSWCTWGIYHGCLVTGPNDNSIFLHAGGYTSDSMNIEAESKGNYWTSTLYEDDEALSYRCSFSEGFIEGEDVFFFDEVAERFLAYYIRPVTN</sequence>
<dbReference type="Pfam" id="PF04397">
    <property type="entry name" value="LytTR"/>
    <property type="match status" value="1"/>
</dbReference>
<evidence type="ECO:0000259" key="1">
    <source>
        <dbReference type="PROSITE" id="PS50930"/>
    </source>
</evidence>
<dbReference type="PROSITE" id="PS50930">
    <property type="entry name" value="HTH_LYTTR"/>
    <property type="match status" value="1"/>
</dbReference>
<evidence type="ECO:0000313" key="2">
    <source>
        <dbReference type="EMBL" id="MDO5457869.1"/>
    </source>
</evidence>